<evidence type="ECO:0000256" key="1">
    <source>
        <dbReference type="ARBA" id="ARBA00022448"/>
    </source>
</evidence>
<reference evidence="4 5" key="1">
    <citation type="submission" date="2019-02" db="EMBL/GenBank/DDBJ databases">
        <title>Siculibacillus lacustris gen. nov., sp. nov., a new rosette-forming bacterium isolated from a freshwater crater lake (Lake St. Ana, Romania).</title>
        <authorList>
            <person name="Felfoldi T."/>
            <person name="Marton Z."/>
            <person name="Szabo A."/>
            <person name="Mentes A."/>
            <person name="Boka K."/>
            <person name="Marialigeti K."/>
            <person name="Mathe I."/>
            <person name="Koncz M."/>
            <person name="Schumann P."/>
            <person name="Toth E."/>
        </authorList>
    </citation>
    <scope>NUCLEOTIDE SEQUENCE [LARGE SCALE GENOMIC DNA]</scope>
    <source>
        <strain evidence="4 5">SA-279</strain>
    </source>
</reference>
<keyword evidence="4" id="KW-0966">Cell projection</keyword>
<sequence>MAAPARYLFDLDFSRPAPTPAPAAPPRPMIDLDQHLAELVAVEERARAEAFAEGREEGFVAGRTDAESRAAERLADEAGAIASAARALMDTLDAERLAVERSAIDLAVAVARKFAAHLIDREPLAEIRALLADCLGPLRRAPHLAIRLPAADADALKPHVDRIVRETGFEGRIVILGEDDVKRGDCRIEWADGGILRDGDSVAAEIDAAVARWFAARQEAVAGPRDGSGDRTVDGTRRTDP</sequence>
<comment type="caution">
    <text evidence="4">The sequence shown here is derived from an EMBL/GenBank/DDBJ whole genome shotgun (WGS) entry which is preliminary data.</text>
</comment>
<dbReference type="PANTHER" id="PTHR34982">
    <property type="entry name" value="YOP PROTEINS TRANSLOCATION PROTEIN L"/>
    <property type="match status" value="1"/>
</dbReference>
<keyword evidence="4" id="KW-0969">Cilium</keyword>
<name>A0A4Q9VPJ0_9HYPH</name>
<accession>A0A4Q9VPJ0</accession>
<dbReference type="AlphaFoldDB" id="A0A4Q9VPJ0"/>
<organism evidence="4 5">
    <name type="scientific">Siculibacillus lacustris</name>
    <dbReference type="NCBI Taxonomy" id="1549641"/>
    <lineage>
        <taxon>Bacteria</taxon>
        <taxon>Pseudomonadati</taxon>
        <taxon>Pseudomonadota</taxon>
        <taxon>Alphaproteobacteria</taxon>
        <taxon>Hyphomicrobiales</taxon>
        <taxon>Ancalomicrobiaceae</taxon>
        <taxon>Siculibacillus</taxon>
    </lineage>
</organism>
<dbReference type="PANTHER" id="PTHR34982:SF1">
    <property type="entry name" value="FLAGELLAR ASSEMBLY PROTEIN FLIH"/>
    <property type="match status" value="1"/>
</dbReference>
<keyword evidence="5" id="KW-1185">Reference proteome</keyword>
<protein>
    <submittedName>
        <fullName evidence="4">Flagellar assembly protein FliH</fullName>
    </submittedName>
</protein>
<evidence type="ECO:0000256" key="3">
    <source>
        <dbReference type="SAM" id="MobiDB-lite"/>
    </source>
</evidence>
<feature type="compositionally biased region" description="Basic and acidic residues" evidence="3">
    <location>
        <begin position="227"/>
        <end position="241"/>
    </location>
</feature>
<keyword evidence="1" id="KW-0813">Transport</keyword>
<dbReference type="GO" id="GO:0015031">
    <property type="term" value="P:protein transport"/>
    <property type="evidence" value="ECO:0007669"/>
    <property type="project" value="UniProtKB-KW"/>
</dbReference>
<evidence type="ECO:0000313" key="5">
    <source>
        <dbReference type="Proteomes" id="UP000292781"/>
    </source>
</evidence>
<dbReference type="InterPro" id="IPR051472">
    <property type="entry name" value="T3SS_Stator/FliH"/>
</dbReference>
<feature type="region of interest" description="Disordered" evidence="3">
    <location>
        <begin position="220"/>
        <end position="241"/>
    </location>
</feature>
<dbReference type="Proteomes" id="UP000292781">
    <property type="component" value="Unassembled WGS sequence"/>
</dbReference>
<dbReference type="GO" id="GO:0005829">
    <property type="term" value="C:cytosol"/>
    <property type="evidence" value="ECO:0007669"/>
    <property type="project" value="TreeGrafter"/>
</dbReference>
<dbReference type="OrthoDB" id="7304298at2"/>
<evidence type="ECO:0000313" key="4">
    <source>
        <dbReference type="EMBL" id="TBW37387.1"/>
    </source>
</evidence>
<proteinExistence type="predicted"/>
<evidence type="ECO:0000256" key="2">
    <source>
        <dbReference type="ARBA" id="ARBA00022927"/>
    </source>
</evidence>
<gene>
    <name evidence="4" type="ORF">EYW49_11560</name>
</gene>
<dbReference type="RefSeq" id="WP_131309725.1">
    <property type="nucleotide sequence ID" value="NZ_SJFN01000015.1"/>
</dbReference>
<keyword evidence="2" id="KW-0653">Protein transport</keyword>
<dbReference type="EMBL" id="SJFN01000015">
    <property type="protein sequence ID" value="TBW37387.1"/>
    <property type="molecule type" value="Genomic_DNA"/>
</dbReference>
<keyword evidence="4" id="KW-0282">Flagellum</keyword>